<sequence length="114" mass="12074">MLQLCWKQHSQKMAEVDAHTNAGLVNSATGVAAALTGSNAQIAPAHMQTMISSTIKGSILAQNINGRTSPLSVSAASLSKNLPRRKDLQLDWNKVPTSMLTVHLAEKVANEAGQ</sequence>
<proteinExistence type="predicted"/>
<evidence type="ECO:0000313" key="2">
    <source>
        <dbReference type="Proteomes" id="UP000807769"/>
    </source>
</evidence>
<reference evidence="1" key="1">
    <citation type="journal article" date="2020" name="New Phytol.">
        <title>Comparative genomics reveals dynamic genome evolution in host specialist ectomycorrhizal fungi.</title>
        <authorList>
            <person name="Lofgren L.A."/>
            <person name="Nguyen N.H."/>
            <person name="Vilgalys R."/>
            <person name="Ruytinx J."/>
            <person name="Liao H.L."/>
            <person name="Branco S."/>
            <person name="Kuo A."/>
            <person name="LaButti K."/>
            <person name="Lipzen A."/>
            <person name="Andreopoulos W."/>
            <person name="Pangilinan J."/>
            <person name="Riley R."/>
            <person name="Hundley H."/>
            <person name="Na H."/>
            <person name="Barry K."/>
            <person name="Grigoriev I.V."/>
            <person name="Stajich J.E."/>
            <person name="Kennedy P.G."/>
        </authorList>
    </citation>
    <scope>NUCLEOTIDE SEQUENCE</scope>
    <source>
        <strain evidence="1">MN1</strain>
    </source>
</reference>
<accession>A0A9P7AVT1</accession>
<organism evidence="1 2">
    <name type="scientific">Suillus subaureus</name>
    <dbReference type="NCBI Taxonomy" id="48587"/>
    <lineage>
        <taxon>Eukaryota</taxon>
        <taxon>Fungi</taxon>
        <taxon>Dikarya</taxon>
        <taxon>Basidiomycota</taxon>
        <taxon>Agaricomycotina</taxon>
        <taxon>Agaricomycetes</taxon>
        <taxon>Agaricomycetidae</taxon>
        <taxon>Boletales</taxon>
        <taxon>Suillineae</taxon>
        <taxon>Suillaceae</taxon>
        <taxon>Suillus</taxon>
    </lineage>
</organism>
<dbReference type="RefSeq" id="XP_041185321.1">
    <property type="nucleotide sequence ID" value="XM_041341418.1"/>
</dbReference>
<evidence type="ECO:0000313" key="1">
    <source>
        <dbReference type="EMBL" id="KAG1796164.1"/>
    </source>
</evidence>
<dbReference type="AlphaFoldDB" id="A0A9P7AVT1"/>
<dbReference type="Proteomes" id="UP000807769">
    <property type="component" value="Unassembled WGS sequence"/>
</dbReference>
<gene>
    <name evidence="1" type="ORF">BJ212DRAFT_1489454</name>
</gene>
<dbReference type="GeneID" id="64635434"/>
<protein>
    <submittedName>
        <fullName evidence="1">Uncharacterized protein</fullName>
    </submittedName>
</protein>
<name>A0A9P7AVT1_9AGAM</name>
<keyword evidence="2" id="KW-1185">Reference proteome</keyword>
<dbReference type="OrthoDB" id="3269769at2759"/>
<dbReference type="EMBL" id="JABBWG010000279">
    <property type="protein sequence ID" value="KAG1796164.1"/>
    <property type="molecule type" value="Genomic_DNA"/>
</dbReference>
<comment type="caution">
    <text evidence="1">The sequence shown here is derived from an EMBL/GenBank/DDBJ whole genome shotgun (WGS) entry which is preliminary data.</text>
</comment>